<protein>
    <recommendedName>
        <fullName evidence="4">Lj965 prophage protein</fullName>
    </recommendedName>
</protein>
<feature type="transmembrane region" description="Helical" evidence="1">
    <location>
        <begin position="108"/>
        <end position="126"/>
    </location>
</feature>
<organism evidence="2 3">
    <name type="scientific">Lactobacillus helveticus</name>
    <name type="common">Lactobacillus suntoryeus</name>
    <dbReference type="NCBI Taxonomy" id="1587"/>
    <lineage>
        <taxon>Bacteria</taxon>
        <taxon>Bacillati</taxon>
        <taxon>Bacillota</taxon>
        <taxon>Bacilli</taxon>
        <taxon>Lactobacillales</taxon>
        <taxon>Lactobacillaceae</taxon>
        <taxon>Lactobacillus</taxon>
    </lineage>
</organism>
<evidence type="ECO:0000313" key="2">
    <source>
        <dbReference type="EMBL" id="NRN90963.1"/>
    </source>
</evidence>
<gene>
    <name evidence="2" type="ORF">IMAU50013_00489</name>
</gene>
<feature type="transmembrane region" description="Helical" evidence="1">
    <location>
        <begin position="20"/>
        <end position="40"/>
    </location>
</feature>
<sequence>MMKEKLNQLRRINHPQHAILAVAMIGIGLILVCNDYYFFWPPFAVGFLNDDLTGGIFIAVGVWLFSWAISNKNKIATNRNLLVITAGLLAFESVSEFIHGSISGQPHMIMAGFLEFIVLMFDFLLISKSKKHNY</sequence>
<dbReference type="EMBL" id="WCGB01000005">
    <property type="protein sequence ID" value="NRN90963.1"/>
    <property type="molecule type" value="Genomic_DNA"/>
</dbReference>
<feature type="transmembrane region" description="Helical" evidence="1">
    <location>
        <begin position="81"/>
        <end position="102"/>
    </location>
</feature>
<feature type="transmembrane region" description="Helical" evidence="1">
    <location>
        <begin position="52"/>
        <end position="69"/>
    </location>
</feature>
<keyword evidence="1" id="KW-0812">Transmembrane</keyword>
<comment type="caution">
    <text evidence="2">The sequence shown here is derived from an EMBL/GenBank/DDBJ whole genome shotgun (WGS) entry which is preliminary data.</text>
</comment>
<dbReference type="Proteomes" id="UP000601587">
    <property type="component" value="Unassembled WGS sequence"/>
</dbReference>
<evidence type="ECO:0008006" key="4">
    <source>
        <dbReference type="Google" id="ProtNLM"/>
    </source>
</evidence>
<proteinExistence type="predicted"/>
<accession>A0A9Q5G304</accession>
<reference evidence="2" key="1">
    <citation type="submission" date="2019-09" db="EMBL/GenBank/DDBJ databases">
        <title>Comparative genomic analysis of Lactobacillus helveticus.</title>
        <authorList>
            <person name="Zhang H."/>
            <person name="Chen Y."/>
            <person name="Zhong Z."/>
        </authorList>
    </citation>
    <scope>NUCLEOTIDE SEQUENCE</scope>
    <source>
        <strain evidence="2">IMAU50013</strain>
    </source>
</reference>
<dbReference type="RefSeq" id="WP_254262954.1">
    <property type="nucleotide sequence ID" value="NZ_WCGB01000005.1"/>
</dbReference>
<evidence type="ECO:0000313" key="3">
    <source>
        <dbReference type="Proteomes" id="UP000601587"/>
    </source>
</evidence>
<dbReference type="AlphaFoldDB" id="A0A9Q5G304"/>
<evidence type="ECO:0000256" key="1">
    <source>
        <dbReference type="SAM" id="Phobius"/>
    </source>
</evidence>
<keyword evidence="1" id="KW-1133">Transmembrane helix</keyword>
<keyword evidence="1" id="KW-0472">Membrane</keyword>
<name>A0A9Q5G304_LACHE</name>